<dbReference type="InterPro" id="IPR012871">
    <property type="entry name" value="DUF1668_ORYSA"/>
</dbReference>
<dbReference type="Proteomes" id="UP001141552">
    <property type="component" value="Unassembled WGS sequence"/>
</dbReference>
<protein>
    <submittedName>
        <fullName evidence="1">Uncharacterized protein</fullName>
    </submittedName>
</protein>
<reference evidence="1" key="1">
    <citation type="submission" date="2022-02" db="EMBL/GenBank/DDBJ databases">
        <authorList>
            <person name="Henning P.M."/>
            <person name="McCubbin A.G."/>
            <person name="Shore J.S."/>
        </authorList>
    </citation>
    <scope>NUCLEOTIDE SEQUENCE</scope>
    <source>
        <strain evidence="1">F60SS</strain>
        <tissue evidence="1">Leaves</tissue>
    </source>
</reference>
<name>A0A9Q0JKD5_9ROSI</name>
<comment type="caution">
    <text evidence="1">The sequence shown here is derived from an EMBL/GenBank/DDBJ whole genome shotgun (WGS) entry which is preliminary data.</text>
</comment>
<reference evidence="1" key="2">
    <citation type="journal article" date="2023" name="Plants (Basel)">
        <title>Annotation of the Turnera subulata (Passifloraceae) Draft Genome Reveals the S-Locus Evolved after the Divergence of Turneroideae from Passifloroideae in a Stepwise Manner.</title>
        <authorList>
            <person name="Henning P.M."/>
            <person name="Roalson E.H."/>
            <person name="Mir W."/>
            <person name="McCubbin A.G."/>
            <person name="Shore J.S."/>
        </authorList>
    </citation>
    <scope>NUCLEOTIDE SEQUENCE</scope>
    <source>
        <strain evidence="1">F60SS</strain>
    </source>
</reference>
<dbReference type="EMBL" id="JAKUCV010002091">
    <property type="protein sequence ID" value="KAJ4843960.1"/>
    <property type="molecule type" value="Genomic_DNA"/>
</dbReference>
<accession>A0A9Q0JKD5</accession>
<gene>
    <name evidence="1" type="ORF">Tsubulata_021352</name>
</gene>
<proteinExistence type="predicted"/>
<keyword evidence="2" id="KW-1185">Reference proteome</keyword>
<organism evidence="1 2">
    <name type="scientific">Turnera subulata</name>
    <dbReference type="NCBI Taxonomy" id="218843"/>
    <lineage>
        <taxon>Eukaryota</taxon>
        <taxon>Viridiplantae</taxon>
        <taxon>Streptophyta</taxon>
        <taxon>Embryophyta</taxon>
        <taxon>Tracheophyta</taxon>
        <taxon>Spermatophyta</taxon>
        <taxon>Magnoliopsida</taxon>
        <taxon>eudicotyledons</taxon>
        <taxon>Gunneridae</taxon>
        <taxon>Pentapetalae</taxon>
        <taxon>rosids</taxon>
        <taxon>fabids</taxon>
        <taxon>Malpighiales</taxon>
        <taxon>Passifloraceae</taxon>
        <taxon>Turnera</taxon>
    </lineage>
</organism>
<dbReference type="Pfam" id="PF07893">
    <property type="entry name" value="DUF1668"/>
    <property type="match status" value="1"/>
</dbReference>
<sequence length="465" mass="52054">MATDKRGSDLPVSPPRSKKCKVGLQSEARASAHFFHFDLGYIRAVYMKPGRGLMYSEGLKFLPGMGRLVSGGIAYAIGCDCFGGSYQREVWICDLNQGSADVEDKDNDDYTDEQLALLDPPSPYPWKQGPYLTGAKPSPLVFAFRGKIYALSLGHCGGGPLFEFLEEGKWKTLPDPDLLYDLPRPPIITSHLVLDSSLWVRVHHPGVPHKDRTLCFDLIKHEWVLKIFPDAALALCNLWPTRPHAVGRDIHFHAGDFCAVTKLRSDSDGALVGLACCSPSDLLSFFREEEKQRTENDAMVEEDYIAFRGTFARLKETTDPKEKDLLRSSLIEIRDRMTERSVDRYYRERFNPFPQTVVLPDVGFVKGLEPCEGFAEAIFYPPEEDDTNEDSRCRLLAHYHSLPMAPGFGAPWGALILWTFRLNQGVATGLCLEMICYPHIAALLGGTPSILTKPDCEPPPPPRFN</sequence>
<dbReference type="AlphaFoldDB" id="A0A9Q0JKD5"/>
<evidence type="ECO:0000313" key="1">
    <source>
        <dbReference type="EMBL" id="KAJ4843960.1"/>
    </source>
</evidence>
<evidence type="ECO:0000313" key="2">
    <source>
        <dbReference type="Proteomes" id="UP001141552"/>
    </source>
</evidence>